<proteinExistence type="predicted"/>
<organism evidence="1 2">
    <name type="scientific">Dickeya dadantii (strain 3937)</name>
    <name type="common">Erwinia chrysanthemi (strain 3937)</name>
    <dbReference type="NCBI Taxonomy" id="198628"/>
    <lineage>
        <taxon>Bacteria</taxon>
        <taxon>Pseudomonadati</taxon>
        <taxon>Pseudomonadota</taxon>
        <taxon>Gammaproteobacteria</taxon>
        <taxon>Enterobacterales</taxon>
        <taxon>Pectobacteriaceae</taxon>
        <taxon>Dickeya</taxon>
    </lineage>
</organism>
<dbReference type="STRING" id="198628.Dda3937_04534"/>
<name>E0SK57_DICD3</name>
<dbReference type="HOGENOM" id="CLU_2665217_0_0_6"/>
<reference evidence="1 2" key="1">
    <citation type="journal article" date="2011" name="J. Bacteriol.">
        <title>Genome sequence of the plant-pathogenic bacterium Dickeya dadantii 3937.</title>
        <authorList>
            <person name="Glasner J.D."/>
            <person name="Yang C.H."/>
            <person name="Reverchon S."/>
            <person name="Hugouvieux-Cotte-Pattat N."/>
            <person name="Condemine G."/>
            <person name="Bohin J.P."/>
            <person name="Van Gijsegem F."/>
            <person name="Yang S."/>
            <person name="Franza T."/>
            <person name="Expert D."/>
            <person name="Plunkett G. III"/>
            <person name="San Francisco M.J."/>
            <person name="Charkowski A.O."/>
            <person name="Py B."/>
            <person name="Bell K."/>
            <person name="Rauscher L."/>
            <person name="Rodriguez-Palenzuela P."/>
            <person name="Toussaint A."/>
            <person name="Holeva M.C."/>
            <person name="He S.Y."/>
            <person name="Douet V."/>
            <person name="Boccara M."/>
            <person name="Blanco C."/>
            <person name="Toth I."/>
            <person name="Anderson B.D."/>
            <person name="Biehl B.S."/>
            <person name="Mau B."/>
            <person name="Flynn S.M."/>
            <person name="Barras F."/>
            <person name="Lindeberg M."/>
            <person name="Birch P.R."/>
            <person name="Tsuyumu S."/>
            <person name="Shi X."/>
            <person name="Hibbing M."/>
            <person name="Yap M.N."/>
            <person name="Carpentier M."/>
            <person name="Dassa E."/>
            <person name="Umehara M."/>
            <person name="Kim J.F."/>
            <person name="Rusch M."/>
            <person name="Soni P."/>
            <person name="Mayhew G.F."/>
            <person name="Fouts D.E."/>
            <person name="Gill S.R."/>
            <person name="Blattner F.R."/>
            <person name="Keen N.T."/>
            <person name="Perna N.T."/>
        </authorList>
    </citation>
    <scope>NUCLEOTIDE SEQUENCE [LARGE SCALE GENOMIC DNA]</scope>
    <source>
        <strain evidence="1 2">3937</strain>
    </source>
</reference>
<dbReference type="AlphaFoldDB" id="E0SK57"/>
<dbReference type="Proteomes" id="UP000006859">
    <property type="component" value="Chromosome"/>
</dbReference>
<protein>
    <submittedName>
        <fullName evidence="1">Uncharacterized protein</fullName>
    </submittedName>
</protein>
<evidence type="ECO:0000313" key="2">
    <source>
        <dbReference type="Proteomes" id="UP000006859"/>
    </source>
</evidence>
<evidence type="ECO:0000313" key="1">
    <source>
        <dbReference type="EMBL" id="ADM97971.1"/>
    </source>
</evidence>
<accession>E0SK57</accession>
<sequence length="75" mass="8602">MAFCVRGNTFEARCSTARQRKPYPARADRKWSTIPRSYLASNIMYISPDLIWHCLLRRTKLNLTGSSVPKADILS</sequence>
<gene>
    <name evidence="1" type="ordered locus">Dda3937_04534</name>
</gene>
<keyword evidence="2" id="KW-1185">Reference proteome</keyword>
<dbReference type="KEGG" id="ddd:Dda3937_04534"/>
<dbReference type="EMBL" id="CP002038">
    <property type="protein sequence ID" value="ADM97971.1"/>
    <property type="molecule type" value="Genomic_DNA"/>
</dbReference>